<keyword evidence="2" id="KW-0472">Membrane</keyword>
<dbReference type="STRING" id="1618563.UU12_C0009G0014"/>
<evidence type="ECO:0000313" key="5">
    <source>
        <dbReference type="Proteomes" id="UP000034562"/>
    </source>
</evidence>
<dbReference type="Proteomes" id="UP000034562">
    <property type="component" value="Unassembled WGS sequence"/>
</dbReference>
<evidence type="ECO:0000313" key="4">
    <source>
        <dbReference type="EMBL" id="KKR71070.1"/>
    </source>
</evidence>
<accession>A0A0G0VG74</accession>
<dbReference type="EMBL" id="LBZK01000009">
    <property type="protein sequence ID" value="KKR71070.1"/>
    <property type="molecule type" value="Genomic_DNA"/>
</dbReference>
<proteinExistence type="predicted"/>
<dbReference type="AlphaFoldDB" id="A0A0G0VG74"/>
<protein>
    <submittedName>
        <fullName evidence="4">Uncharacterized protein</fullName>
    </submittedName>
</protein>
<sequence>MKKLLSTCTVIGALFWLFTTEVNAQITINEFMPDSSQEWTEFYNSSPSADFIKSYYIDDDTDFLSDSGSSAKKLLTTLNVSNPTFPTIDTSSFLNNSGDWVVLFDQNGVVLDQYQFNSNPGKDISIGRYPDSIGSFSILNYATKADANSTPPTPVPTPTTTPVPATSVPTPTITPTPTKTPTPKATRSPTPEPTTEVLGVGTFNPAPSPTAASAEKKESENQDKFPLIAVILILSGLAFIGGSCYMAFGKKGKAPGEKSLI</sequence>
<keyword evidence="2" id="KW-1133">Transmembrane helix</keyword>
<name>A0A0G0VG74_9BACT</name>
<comment type="caution">
    <text evidence="4">The sequence shown here is derived from an EMBL/GenBank/DDBJ whole genome shotgun (WGS) entry which is preliminary data.</text>
</comment>
<keyword evidence="2" id="KW-0812">Transmembrane</keyword>
<feature type="compositionally biased region" description="Low complexity" evidence="1">
    <location>
        <begin position="162"/>
        <end position="171"/>
    </location>
</feature>
<reference evidence="4 5" key="1">
    <citation type="journal article" date="2015" name="Nature">
        <title>rRNA introns, odd ribosomes, and small enigmatic genomes across a large radiation of phyla.</title>
        <authorList>
            <person name="Brown C.T."/>
            <person name="Hug L.A."/>
            <person name="Thomas B.C."/>
            <person name="Sharon I."/>
            <person name="Castelle C.J."/>
            <person name="Singh A."/>
            <person name="Wilkins M.J."/>
            <person name="Williams K.H."/>
            <person name="Banfield J.F."/>
        </authorList>
    </citation>
    <scope>NUCLEOTIDE SEQUENCE [LARGE SCALE GENOMIC DNA]</scope>
</reference>
<feature type="transmembrane region" description="Helical" evidence="2">
    <location>
        <begin position="225"/>
        <end position="248"/>
    </location>
</feature>
<feature type="compositionally biased region" description="Pro residues" evidence="1">
    <location>
        <begin position="151"/>
        <end position="161"/>
    </location>
</feature>
<evidence type="ECO:0000256" key="2">
    <source>
        <dbReference type="SAM" id="Phobius"/>
    </source>
</evidence>
<keyword evidence="3" id="KW-0732">Signal</keyword>
<organism evidence="4 5">
    <name type="scientific">Candidatus Woesebacteria bacterium GW2011_GWA2_40_7b</name>
    <dbReference type="NCBI Taxonomy" id="1618563"/>
    <lineage>
        <taxon>Bacteria</taxon>
        <taxon>Candidatus Woeseibacteriota</taxon>
    </lineage>
</organism>
<gene>
    <name evidence="4" type="ORF">UU12_C0009G0014</name>
</gene>
<feature type="region of interest" description="Disordered" evidence="1">
    <location>
        <begin position="146"/>
        <end position="220"/>
    </location>
</feature>
<evidence type="ECO:0000256" key="3">
    <source>
        <dbReference type="SAM" id="SignalP"/>
    </source>
</evidence>
<feature type="signal peptide" evidence="3">
    <location>
        <begin position="1"/>
        <end position="24"/>
    </location>
</feature>
<feature type="chain" id="PRO_5002534977" evidence="3">
    <location>
        <begin position="25"/>
        <end position="261"/>
    </location>
</feature>
<evidence type="ECO:0000256" key="1">
    <source>
        <dbReference type="SAM" id="MobiDB-lite"/>
    </source>
</evidence>
<dbReference type="PATRIC" id="fig|1618563.3.peg.204"/>